<accession>A0ACB8FCT6</accession>
<organism evidence="1 2">
    <name type="scientific">Sphaerodactylus townsendi</name>
    <dbReference type="NCBI Taxonomy" id="933632"/>
    <lineage>
        <taxon>Eukaryota</taxon>
        <taxon>Metazoa</taxon>
        <taxon>Chordata</taxon>
        <taxon>Craniata</taxon>
        <taxon>Vertebrata</taxon>
        <taxon>Euteleostomi</taxon>
        <taxon>Lepidosauria</taxon>
        <taxon>Squamata</taxon>
        <taxon>Bifurcata</taxon>
        <taxon>Gekkota</taxon>
        <taxon>Sphaerodactylidae</taxon>
        <taxon>Sphaerodactylus</taxon>
    </lineage>
</organism>
<dbReference type="EMBL" id="CM037622">
    <property type="protein sequence ID" value="KAH8003029.1"/>
    <property type="molecule type" value="Genomic_DNA"/>
</dbReference>
<gene>
    <name evidence="1" type="primary">FRG1_1</name>
    <name evidence="1" type="ORF">K3G42_009179</name>
</gene>
<evidence type="ECO:0000313" key="1">
    <source>
        <dbReference type="EMBL" id="KAH8003029.1"/>
    </source>
</evidence>
<reference evidence="1" key="1">
    <citation type="submission" date="2021-08" db="EMBL/GenBank/DDBJ databases">
        <title>The first chromosome-level gecko genome reveals the dynamic sex chromosomes of Neotropical dwarf geckos (Sphaerodactylidae: Sphaerodactylus).</title>
        <authorList>
            <person name="Pinto B.J."/>
            <person name="Keating S.E."/>
            <person name="Gamble T."/>
        </authorList>
    </citation>
    <scope>NUCLEOTIDE SEQUENCE</scope>
    <source>
        <strain evidence="1">TG3544</strain>
    </source>
</reference>
<evidence type="ECO:0000313" key="2">
    <source>
        <dbReference type="Proteomes" id="UP000827872"/>
    </source>
</evidence>
<sequence>MANTLVSIRMGFRFIWAFQTLIGSREQWEPVFQEGKIALLAANSCFIRCNEEGDIEAKSKTAGDEEIIKIRTCAEREAKQKDDIPEEDKGNVKQCEINYKEIPDVFQDHANSK</sequence>
<keyword evidence="2" id="KW-1185">Reference proteome</keyword>
<dbReference type="Proteomes" id="UP000827872">
    <property type="component" value="Linkage Group LG09"/>
</dbReference>
<comment type="caution">
    <text evidence="1">The sequence shown here is derived from an EMBL/GenBank/DDBJ whole genome shotgun (WGS) entry which is preliminary data.</text>
</comment>
<protein>
    <submittedName>
        <fullName evidence="1">Protein frg1</fullName>
    </submittedName>
</protein>
<name>A0ACB8FCT6_9SAUR</name>
<proteinExistence type="predicted"/>